<sequence length="701" mass="76761">MRRRTTPESTPTPRPWNAGLDGLGFGGDYNPEQWPQDVRLEDLELMREAGVNVLSVAIFSWATIEPREGELDWVWLDETMDRLHSAGIRVALATATASPPPWLTRRHPEILPRLADGTVLHQGGRQSYAVTHPVHRDYALRMTTRIAERYRDHPALAVWHVDNEIGCHVSRDYSDTAAAAFRDWLRARYGSVDALNQAWGTAFWSQRYGSFDDVLPPLTAPTFANPTQQLDFHRFSSDALLDYYRDLRDTLREITPHVPVTTNLMATAHCKGMDYFTWGPELDVVANDHYTMSADPERHVDLAFSADLTRGVAGGAPWILMEHSTSAVNWQPRNTPKAPGEMLRNSLQHVARGADSVMFFQWRQSRAGAEKYHSAMVPHAGRDSDLWRDVVDLGKALRALGEVRGSRVRSRAAVVVDWPSWWGAELDSHPTQDLRYMDQVQAWYRALWRLGVTTDLVPPGADLGGYDLVVLPTTYVVTDADAANVAAAAERGATVVVTYFSGIVDESDHVRLGGYPGAFRDLLGVRTEEFHPLQDGVSVRVVGKAVGGEAGADLWTEKTRVTDGTEVVASYHDGTLAGRPAITRREVGSGRAWYVATRLDEAGLDALAERLVAEAGVGPDVVAPAGVEVVRRWADDPATRSGQRGSTGVATSWLFAINHTDADATLGAAGAPVTGVELLTGDAVDGPLVVPAGAVRVVRVG</sequence>
<evidence type="ECO:0000256" key="5">
    <source>
        <dbReference type="ARBA" id="ARBA00023295"/>
    </source>
</evidence>
<comment type="catalytic activity">
    <reaction evidence="1 6">
        <text>Hydrolysis of terminal non-reducing beta-D-galactose residues in beta-D-galactosides.</text>
        <dbReference type="EC" id="3.2.1.23"/>
    </reaction>
</comment>
<dbReference type="PANTHER" id="PTHR36447:SF1">
    <property type="entry name" value="BETA-GALACTOSIDASE GANA"/>
    <property type="match status" value="1"/>
</dbReference>
<reference evidence="12 13" key="1">
    <citation type="submission" date="2017-02" db="EMBL/GenBank/DDBJ databases">
        <authorList>
            <person name="Peterson S.W."/>
        </authorList>
    </citation>
    <scope>NUCLEOTIDE SEQUENCE [LARGE SCALE GENOMIC DNA]</scope>
    <source>
        <strain evidence="12 13">DSM 21481</strain>
    </source>
</reference>
<evidence type="ECO:0000256" key="6">
    <source>
        <dbReference type="PIRNR" id="PIRNR001084"/>
    </source>
</evidence>
<evidence type="ECO:0000259" key="11">
    <source>
        <dbReference type="Pfam" id="PF08532"/>
    </source>
</evidence>
<dbReference type="STRING" id="526729.SAMN04324258_0952"/>
<evidence type="ECO:0000256" key="3">
    <source>
        <dbReference type="ARBA" id="ARBA00012756"/>
    </source>
</evidence>
<feature type="active site" description="Proton donor" evidence="7">
    <location>
        <position position="164"/>
    </location>
</feature>
<feature type="binding site" evidence="8">
    <location>
        <position position="125"/>
    </location>
    <ligand>
        <name>substrate</name>
    </ligand>
</feature>
<evidence type="ECO:0000256" key="2">
    <source>
        <dbReference type="ARBA" id="ARBA00005940"/>
    </source>
</evidence>
<dbReference type="EC" id="3.2.1.23" evidence="3 6"/>
<dbReference type="PANTHER" id="PTHR36447">
    <property type="entry name" value="BETA-GALACTOSIDASE GANA"/>
    <property type="match status" value="1"/>
</dbReference>
<evidence type="ECO:0000256" key="9">
    <source>
        <dbReference type="SAM" id="MobiDB-lite"/>
    </source>
</evidence>
<evidence type="ECO:0000256" key="1">
    <source>
        <dbReference type="ARBA" id="ARBA00001412"/>
    </source>
</evidence>
<dbReference type="InterPro" id="IPR003476">
    <property type="entry name" value="Glyco_hydro_42"/>
</dbReference>
<feature type="binding site" evidence="8">
    <location>
        <position position="163"/>
    </location>
    <ligand>
        <name>substrate</name>
    </ligand>
</feature>
<evidence type="ECO:0000256" key="4">
    <source>
        <dbReference type="ARBA" id="ARBA00022801"/>
    </source>
</evidence>
<dbReference type="InterPro" id="IPR029062">
    <property type="entry name" value="Class_I_gatase-like"/>
</dbReference>
<feature type="active site" description="Nucleophile" evidence="7">
    <location>
        <position position="322"/>
    </location>
</feature>
<feature type="region of interest" description="Disordered" evidence="9">
    <location>
        <begin position="1"/>
        <end position="22"/>
    </location>
</feature>
<dbReference type="InterPro" id="IPR013780">
    <property type="entry name" value="Glyco_hydro_b"/>
</dbReference>
<dbReference type="SUPFAM" id="SSF52317">
    <property type="entry name" value="Class I glutamine amidotransferase-like"/>
    <property type="match status" value="1"/>
</dbReference>
<dbReference type="OrthoDB" id="9800974at2"/>
<dbReference type="InterPro" id="IPR013529">
    <property type="entry name" value="Glyco_hydro_42_N"/>
</dbReference>
<keyword evidence="5 6" id="KW-0326">Glycosidase</keyword>
<accession>A0A1T5J216</accession>
<dbReference type="CDD" id="cd03143">
    <property type="entry name" value="A4_beta-galactosidase_middle_domain"/>
    <property type="match status" value="1"/>
</dbReference>
<evidence type="ECO:0000256" key="7">
    <source>
        <dbReference type="PIRSR" id="PIRSR001084-1"/>
    </source>
</evidence>
<dbReference type="GO" id="GO:0004565">
    <property type="term" value="F:beta-galactosidase activity"/>
    <property type="evidence" value="ECO:0007669"/>
    <property type="project" value="UniProtKB-EC"/>
</dbReference>
<evidence type="ECO:0000256" key="8">
    <source>
        <dbReference type="PIRSR" id="PIRSR001084-2"/>
    </source>
</evidence>
<dbReference type="Gene3D" id="3.40.50.880">
    <property type="match status" value="1"/>
</dbReference>
<evidence type="ECO:0000259" key="10">
    <source>
        <dbReference type="Pfam" id="PF02449"/>
    </source>
</evidence>
<name>A0A1T5J216_9MICO</name>
<dbReference type="AlphaFoldDB" id="A0A1T5J216"/>
<dbReference type="GO" id="GO:0005975">
    <property type="term" value="P:carbohydrate metabolic process"/>
    <property type="evidence" value="ECO:0007669"/>
    <property type="project" value="InterPro"/>
</dbReference>
<dbReference type="Proteomes" id="UP000189777">
    <property type="component" value="Unassembled WGS sequence"/>
</dbReference>
<feature type="binding site" evidence="8">
    <location>
        <position position="330"/>
    </location>
    <ligand>
        <name>substrate</name>
    </ligand>
</feature>
<dbReference type="RefSeq" id="WP_079571911.1">
    <property type="nucleotide sequence ID" value="NZ_FUZQ01000002.1"/>
</dbReference>
<dbReference type="GO" id="GO:0009341">
    <property type="term" value="C:beta-galactosidase complex"/>
    <property type="evidence" value="ECO:0007669"/>
    <property type="project" value="InterPro"/>
</dbReference>
<comment type="similarity">
    <text evidence="2 6">Belongs to the glycosyl hydrolase 42 family.</text>
</comment>
<dbReference type="SUPFAM" id="SSF51445">
    <property type="entry name" value="(Trans)glycosidases"/>
    <property type="match status" value="1"/>
</dbReference>
<feature type="domain" description="Beta-galactosidase trimerisation" evidence="11">
    <location>
        <begin position="411"/>
        <end position="617"/>
    </location>
</feature>
<evidence type="ECO:0000313" key="12">
    <source>
        <dbReference type="EMBL" id="SKC45440.1"/>
    </source>
</evidence>
<dbReference type="PIRSF" id="PIRSF001084">
    <property type="entry name" value="B-galactosidase"/>
    <property type="match status" value="1"/>
</dbReference>
<dbReference type="InterPro" id="IPR017853">
    <property type="entry name" value="GH"/>
</dbReference>
<gene>
    <name evidence="12" type="ORF">SAMN04324258_0952</name>
</gene>
<dbReference type="Gene3D" id="2.60.40.1180">
    <property type="entry name" value="Golgi alpha-mannosidase II"/>
    <property type="match status" value="1"/>
</dbReference>
<dbReference type="InterPro" id="IPR013738">
    <property type="entry name" value="Beta_galactosidase_Trimer"/>
</dbReference>
<dbReference type="EMBL" id="FUZQ01000002">
    <property type="protein sequence ID" value="SKC45440.1"/>
    <property type="molecule type" value="Genomic_DNA"/>
</dbReference>
<protein>
    <recommendedName>
        <fullName evidence="3 6">Beta-galactosidase</fullName>
        <shortName evidence="6">Beta-gal</shortName>
        <ecNumber evidence="3 6">3.2.1.23</ecNumber>
    </recommendedName>
</protein>
<keyword evidence="13" id="KW-1185">Reference proteome</keyword>
<keyword evidence="4 6" id="KW-0378">Hydrolase</keyword>
<dbReference type="Pfam" id="PF08532">
    <property type="entry name" value="Glyco_hydro_42M"/>
    <property type="match status" value="1"/>
</dbReference>
<evidence type="ECO:0000313" key="13">
    <source>
        <dbReference type="Proteomes" id="UP000189777"/>
    </source>
</evidence>
<feature type="domain" description="Glycoside hydrolase family 42 N-terminal" evidence="10">
    <location>
        <begin position="28"/>
        <end position="399"/>
    </location>
</feature>
<proteinExistence type="inferred from homology"/>
<dbReference type="Pfam" id="PF02449">
    <property type="entry name" value="Glyco_hydro_42"/>
    <property type="match status" value="1"/>
</dbReference>
<organism evidence="12 13">
    <name type="scientific">Krasilnikoviella flava</name>
    <dbReference type="NCBI Taxonomy" id="526729"/>
    <lineage>
        <taxon>Bacteria</taxon>
        <taxon>Bacillati</taxon>
        <taxon>Actinomycetota</taxon>
        <taxon>Actinomycetes</taxon>
        <taxon>Micrococcales</taxon>
        <taxon>Promicromonosporaceae</taxon>
        <taxon>Krasilnikoviella</taxon>
    </lineage>
</organism>
<dbReference type="Gene3D" id="3.20.20.80">
    <property type="entry name" value="Glycosidases"/>
    <property type="match status" value="1"/>
</dbReference>